<reference evidence="8" key="1">
    <citation type="journal article" date="2019" name="Int. J. Syst. Evol. Microbiol.">
        <title>The Global Catalogue of Microorganisms (GCM) 10K type strain sequencing project: providing services to taxonomists for standard genome sequencing and annotation.</title>
        <authorList>
            <consortium name="The Broad Institute Genomics Platform"/>
            <consortium name="The Broad Institute Genome Sequencing Center for Infectious Disease"/>
            <person name="Wu L."/>
            <person name="Ma J."/>
        </authorList>
    </citation>
    <scope>NUCLEOTIDE SEQUENCE [LARGE SCALE GENOMIC DNA]</scope>
    <source>
        <strain evidence="8">JCM 17759</strain>
    </source>
</reference>
<dbReference type="Gene3D" id="1.20.1080.10">
    <property type="entry name" value="Glycerol uptake facilitator protein"/>
    <property type="match status" value="1"/>
</dbReference>
<evidence type="ECO:0000256" key="2">
    <source>
        <dbReference type="ARBA" id="ARBA00022692"/>
    </source>
</evidence>
<evidence type="ECO:0000256" key="5">
    <source>
        <dbReference type="SAM" id="MobiDB-lite"/>
    </source>
</evidence>
<accession>A0ABP8NNH1</accession>
<name>A0ABP8NNH1_9BACT</name>
<evidence type="ECO:0000256" key="4">
    <source>
        <dbReference type="ARBA" id="ARBA00023136"/>
    </source>
</evidence>
<gene>
    <name evidence="7" type="ORF">GCM10023156_60130</name>
</gene>
<feature type="transmembrane region" description="Helical" evidence="6">
    <location>
        <begin position="87"/>
        <end position="106"/>
    </location>
</feature>
<evidence type="ECO:0000256" key="1">
    <source>
        <dbReference type="ARBA" id="ARBA00004141"/>
    </source>
</evidence>
<feature type="transmembrane region" description="Helical" evidence="6">
    <location>
        <begin position="252"/>
        <end position="274"/>
    </location>
</feature>
<keyword evidence="2 6" id="KW-0812">Transmembrane</keyword>
<keyword evidence="8" id="KW-1185">Reference proteome</keyword>
<protein>
    <submittedName>
        <fullName evidence="7">Formate/nitrite transporter family protein</fullName>
    </submittedName>
</protein>
<comment type="subcellular location">
    <subcellularLocation>
        <location evidence="1">Membrane</location>
        <topology evidence="1">Multi-pass membrane protein</topology>
    </subcellularLocation>
</comment>
<feature type="region of interest" description="Disordered" evidence="5">
    <location>
        <begin position="1"/>
        <end position="34"/>
    </location>
</feature>
<keyword evidence="4 6" id="KW-0472">Membrane</keyword>
<feature type="transmembrane region" description="Helical" evidence="6">
    <location>
        <begin position="184"/>
        <end position="205"/>
    </location>
</feature>
<evidence type="ECO:0000313" key="8">
    <source>
        <dbReference type="Proteomes" id="UP001500840"/>
    </source>
</evidence>
<sequence>MGSKSSKTKLEKENTSSLDSDLGNADEPKKASQQIMRHELKEALTALERPSGRLFFSGLSAGLEIGFSLFLMAAMQTLVQNDLSHSVSTILVANMYSFGFILVILGRSELFTEQTSLAVLPVLSGRATVKGLLRLWAIVYVANIIGAAAFAGLIAYIGPSLGVIDRQVFTGIAQNVVEHPPQTILLSGILAGWLMGLLSWLVAAGRDTISQIVIVWLVTTAIGIGHLHHSIVGTVEVLAGVFSSSATTWGDFGHFLLWTTLGNAIGGPVFLALLKHTHARADDQPVTTI</sequence>
<dbReference type="EMBL" id="BAABGA010000099">
    <property type="protein sequence ID" value="GAA4468739.1"/>
    <property type="molecule type" value="Genomic_DNA"/>
</dbReference>
<feature type="transmembrane region" description="Helical" evidence="6">
    <location>
        <begin position="212"/>
        <end position="232"/>
    </location>
</feature>
<feature type="transmembrane region" description="Helical" evidence="6">
    <location>
        <begin position="135"/>
        <end position="157"/>
    </location>
</feature>
<evidence type="ECO:0000313" key="7">
    <source>
        <dbReference type="EMBL" id="GAA4468739.1"/>
    </source>
</evidence>
<organism evidence="7 8">
    <name type="scientific">Novipirellula rosea</name>
    <dbReference type="NCBI Taxonomy" id="1031540"/>
    <lineage>
        <taxon>Bacteria</taxon>
        <taxon>Pseudomonadati</taxon>
        <taxon>Planctomycetota</taxon>
        <taxon>Planctomycetia</taxon>
        <taxon>Pirellulales</taxon>
        <taxon>Pirellulaceae</taxon>
        <taxon>Novipirellula</taxon>
    </lineage>
</organism>
<evidence type="ECO:0000256" key="6">
    <source>
        <dbReference type="SAM" id="Phobius"/>
    </source>
</evidence>
<keyword evidence="3 6" id="KW-1133">Transmembrane helix</keyword>
<dbReference type="InterPro" id="IPR023271">
    <property type="entry name" value="Aquaporin-like"/>
</dbReference>
<evidence type="ECO:0000256" key="3">
    <source>
        <dbReference type="ARBA" id="ARBA00022989"/>
    </source>
</evidence>
<dbReference type="PANTHER" id="PTHR30520">
    <property type="entry name" value="FORMATE TRANSPORTER-RELATED"/>
    <property type="match status" value="1"/>
</dbReference>
<proteinExistence type="predicted"/>
<comment type="caution">
    <text evidence="7">The sequence shown here is derived from an EMBL/GenBank/DDBJ whole genome shotgun (WGS) entry which is preliminary data.</text>
</comment>
<dbReference type="Pfam" id="PF01226">
    <property type="entry name" value="Form_Nir_trans"/>
    <property type="match status" value="1"/>
</dbReference>
<dbReference type="RefSeq" id="WP_345327365.1">
    <property type="nucleotide sequence ID" value="NZ_BAABGA010000099.1"/>
</dbReference>
<dbReference type="Proteomes" id="UP001500840">
    <property type="component" value="Unassembled WGS sequence"/>
</dbReference>
<dbReference type="InterPro" id="IPR000292">
    <property type="entry name" value="For/NO2_transpt"/>
</dbReference>
<feature type="transmembrane region" description="Helical" evidence="6">
    <location>
        <begin position="54"/>
        <end position="75"/>
    </location>
</feature>
<dbReference type="PANTHER" id="PTHR30520:SF2">
    <property type="entry name" value="INNER MEMBRANE PROTEIN YFDC"/>
    <property type="match status" value="1"/>
</dbReference>